<feature type="domain" description="ABC3 transporter permease C-terminal" evidence="8">
    <location>
        <begin position="691"/>
        <end position="802"/>
    </location>
</feature>
<dbReference type="HOGENOM" id="CLU_009433_1_0_0"/>
<evidence type="ECO:0000256" key="5">
    <source>
        <dbReference type="ARBA" id="ARBA00023136"/>
    </source>
</evidence>
<feature type="transmembrane region" description="Helical" evidence="7">
    <location>
        <begin position="277"/>
        <end position="301"/>
    </location>
</feature>
<feature type="domain" description="MacB-like periplasmic core" evidence="9">
    <location>
        <begin position="22"/>
        <end position="239"/>
    </location>
</feature>
<evidence type="ECO:0000256" key="1">
    <source>
        <dbReference type="ARBA" id="ARBA00004651"/>
    </source>
</evidence>
<keyword evidence="2" id="KW-1003">Cell membrane</keyword>
<proteinExistence type="inferred from homology"/>
<dbReference type="EMBL" id="CP000473">
    <property type="protein sequence ID" value="ABJ82906.1"/>
    <property type="molecule type" value="Genomic_DNA"/>
</dbReference>
<dbReference type="InterPro" id="IPR050250">
    <property type="entry name" value="Macrolide_Exporter_MacB"/>
</dbReference>
<evidence type="ECO:0008006" key="11">
    <source>
        <dbReference type="Google" id="ProtNLM"/>
    </source>
</evidence>
<dbReference type="PANTHER" id="PTHR30572:SF4">
    <property type="entry name" value="ABC TRANSPORTER PERMEASE YTRF"/>
    <property type="match status" value="1"/>
</dbReference>
<evidence type="ECO:0000256" key="2">
    <source>
        <dbReference type="ARBA" id="ARBA00022475"/>
    </source>
</evidence>
<keyword evidence="5 7" id="KW-0472">Membrane</keyword>
<comment type="subcellular location">
    <subcellularLocation>
        <location evidence="1">Cell membrane</location>
        <topology evidence="1">Multi-pass membrane protein</topology>
    </subcellularLocation>
</comment>
<dbReference type="InterPro" id="IPR017800">
    <property type="entry name" value="ADOP"/>
</dbReference>
<dbReference type="AlphaFoldDB" id="Q027A7"/>
<comment type="similarity">
    <text evidence="6">Belongs to the ABC-4 integral membrane protein family.</text>
</comment>
<feature type="transmembrane region" description="Helical" evidence="7">
    <location>
        <begin position="374"/>
        <end position="393"/>
    </location>
</feature>
<reference evidence="10" key="1">
    <citation type="submission" date="2006-10" db="EMBL/GenBank/DDBJ databases">
        <title>Complete sequence of Solibacter usitatus Ellin6076.</title>
        <authorList>
            <consortium name="US DOE Joint Genome Institute"/>
            <person name="Copeland A."/>
            <person name="Lucas S."/>
            <person name="Lapidus A."/>
            <person name="Barry K."/>
            <person name="Detter J.C."/>
            <person name="Glavina del Rio T."/>
            <person name="Hammon N."/>
            <person name="Israni S."/>
            <person name="Dalin E."/>
            <person name="Tice H."/>
            <person name="Pitluck S."/>
            <person name="Thompson L.S."/>
            <person name="Brettin T."/>
            <person name="Bruce D."/>
            <person name="Han C."/>
            <person name="Tapia R."/>
            <person name="Gilna P."/>
            <person name="Schmutz J."/>
            <person name="Larimer F."/>
            <person name="Land M."/>
            <person name="Hauser L."/>
            <person name="Kyrpides N."/>
            <person name="Mikhailova N."/>
            <person name="Janssen P.H."/>
            <person name="Kuske C.R."/>
            <person name="Richardson P."/>
        </authorList>
    </citation>
    <scope>NUCLEOTIDE SEQUENCE</scope>
    <source>
        <strain evidence="10">Ellin6076</strain>
    </source>
</reference>
<protein>
    <recommendedName>
        <fullName evidence="11">Multidrug ABC transporter substrate-binding protein</fullName>
    </recommendedName>
</protein>
<feature type="transmembrane region" description="Helical" evidence="7">
    <location>
        <begin position="414"/>
        <end position="436"/>
    </location>
</feature>
<feature type="transmembrane region" description="Helical" evidence="7">
    <location>
        <begin position="333"/>
        <end position="354"/>
    </location>
</feature>
<evidence type="ECO:0000259" key="8">
    <source>
        <dbReference type="Pfam" id="PF02687"/>
    </source>
</evidence>
<evidence type="ECO:0000256" key="3">
    <source>
        <dbReference type="ARBA" id="ARBA00022692"/>
    </source>
</evidence>
<sequence length="810" mass="86034" precursor="true">MTFLRDLKFAFRSLLRTKGLAFTVVLTLALGIGANSAIFTLVRGILLRPLVNRSEDRLIYIRQSAPALGIENATFSVPEIQDLRARVTSVSAFGDFSTIAFTLVGLGEPREVRAGVVGGSYFEVMGLRPALGRLLGPADDGPTAAGALVLTYRFWTSALNRDPAVLGKSIRLGARSATVVGVLEPSLPYPAETEVIANVVTSPHHLSATMLQGRLHRMTELFGRLAPGATLEAAQAELRVAHASIVRQHPEAYSAKGEVRITAVTLRDQITSKARPILLVLLAASLLVFIIACSNVANLVLARTVRREGELAMRHALGAGAGALRRTLLAESLLLCGAGAAGGVLIAQPLVAVLVRYASRFSVRAVDLTVDSSLLWSGAALALLAALLLAFVPRLPSSGIPASLRVTGGAARRLRFFAVTQIAACFILLVGAAMLLKTLLALQSAETGLDTRRVLVLNLPVIAYGRTPTQVVAFYREAMRRIIALPNVDGVALGTQIPWRDAGTFGPGFQFSTDGHLPAPGEQDPRAYFRTVSPGFFAALGVPLVAGRDFNELDRPGDEPVVIISRSLARRMFQDQDPVNRHLQWTDVYMKFIGVSPQPRRIVGVAADVDDENVVPGPSLTVYQPFGQEQTRAGRLFVHANRDPYTLVEPIRRVIRELSADQPVERAATLEDIRAEILTPDRLNALLFGGFAALALTIAVVGVAGVLAFSVSIRTREFGIRLALGSEPRRLVAGVVIQGAAMAVAGIAAGAVGGVLPAKLAAGYFSAIRMPGPLVLVASAALLLSAAVAAALVPALRAARVNVIQALWSE</sequence>
<feature type="domain" description="MacB-like periplasmic core" evidence="9">
    <location>
        <begin position="527"/>
        <end position="624"/>
    </location>
</feature>
<feature type="transmembrane region" description="Helical" evidence="7">
    <location>
        <begin position="686"/>
        <end position="711"/>
    </location>
</feature>
<dbReference type="NCBIfam" id="TIGR03434">
    <property type="entry name" value="ADOP"/>
    <property type="match status" value="1"/>
</dbReference>
<accession>Q027A7</accession>
<dbReference type="GO" id="GO:0022857">
    <property type="term" value="F:transmembrane transporter activity"/>
    <property type="evidence" value="ECO:0007669"/>
    <property type="project" value="TreeGrafter"/>
</dbReference>
<gene>
    <name evidence="10" type="ordered locus">Acid_1916</name>
</gene>
<dbReference type="OrthoDB" id="99581at2"/>
<feature type="transmembrane region" description="Helical" evidence="7">
    <location>
        <begin position="774"/>
        <end position="796"/>
    </location>
</feature>
<keyword evidence="3 7" id="KW-0812">Transmembrane</keyword>
<dbReference type="GO" id="GO:0005886">
    <property type="term" value="C:plasma membrane"/>
    <property type="evidence" value="ECO:0007669"/>
    <property type="project" value="UniProtKB-SubCell"/>
</dbReference>
<dbReference type="InterPro" id="IPR025857">
    <property type="entry name" value="MacB_PCD"/>
</dbReference>
<evidence type="ECO:0000313" key="10">
    <source>
        <dbReference type="EMBL" id="ABJ82906.1"/>
    </source>
</evidence>
<evidence type="ECO:0000256" key="6">
    <source>
        <dbReference type="ARBA" id="ARBA00038076"/>
    </source>
</evidence>
<dbReference type="eggNOG" id="COG0577">
    <property type="taxonomic scope" value="Bacteria"/>
</dbReference>
<feature type="domain" description="ABC3 transporter permease C-terminal" evidence="8">
    <location>
        <begin position="283"/>
        <end position="396"/>
    </location>
</feature>
<dbReference type="STRING" id="234267.Acid_1916"/>
<dbReference type="InterPro" id="IPR003838">
    <property type="entry name" value="ABC3_permease_C"/>
</dbReference>
<evidence type="ECO:0000256" key="7">
    <source>
        <dbReference type="SAM" id="Phobius"/>
    </source>
</evidence>
<dbReference type="Pfam" id="PF12704">
    <property type="entry name" value="MacB_PCD"/>
    <property type="match status" value="2"/>
</dbReference>
<dbReference type="Pfam" id="PF02687">
    <property type="entry name" value="FtsX"/>
    <property type="match status" value="2"/>
</dbReference>
<dbReference type="InParanoid" id="Q027A7"/>
<evidence type="ECO:0000259" key="9">
    <source>
        <dbReference type="Pfam" id="PF12704"/>
    </source>
</evidence>
<evidence type="ECO:0000256" key="4">
    <source>
        <dbReference type="ARBA" id="ARBA00022989"/>
    </source>
</evidence>
<dbReference type="KEGG" id="sus:Acid_1916"/>
<organism evidence="10">
    <name type="scientific">Solibacter usitatus (strain Ellin6076)</name>
    <dbReference type="NCBI Taxonomy" id="234267"/>
    <lineage>
        <taxon>Bacteria</taxon>
        <taxon>Pseudomonadati</taxon>
        <taxon>Acidobacteriota</taxon>
        <taxon>Terriglobia</taxon>
        <taxon>Bryobacterales</taxon>
        <taxon>Solibacteraceae</taxon>
        <taxon>Candidatus Solibacter</taxon>
    </lineage>
</organism>
<name>Q027A7_SOLUE</name>
<feature type="transmembrane region" description="Helical" evidence="7">
    <location>
        <begin position="731"/>
        <end position="754"/>
    </location>
</feature>
<keyword evidence="4 7" id="KW-1133">Transmembrane helix</keyword>
<dbReference type="PANTHER" id="PTHR30572">
    <property type="entry name" value="MEMBRANE COMPONENT OF TRANSPORTER-RELATED"/>
    <property type="match status" value="1"/>
</dbReference>